<feature type="DNA-binding region" description="H-T-H motif" evidence="4">
    <location>
        <begin position="38"/>
        <end position="57"/>
    </location>
</feature>
<organism evidence="6 7">
    <name type="scientific">Amycolatopsis ultiminotia</name>
    <dbReference type="NCBI Taxonomy" id="543629"/>
    <lineage>
        <taxon>Bacteria</taxon>
        <taxon>Bacillati</taxon>
        <taxon>Actinomycetota</taxon>
        <taxon>Actinomycetes</taxon>
        <taxon>Pseudonocardiales</taxon>
        <taxon>Pseudonocardiaceae</taxon>
        <taxon>Amycolatopsis</taxon>
    </lineage>
</organism>
<dbReference type="Gene3D" id="1.10.357.10">
    <property type="entry name" value="Tetracycline Repressor, domain 2"/>
    <property type="match status" value="2"/>
</dbReference>
<dbReference type="PANTHER" id="PTHR30055:SF238">
    <property type="entry name" value="MYCOFACTOCIN BIOSYNTHESIS TRANSCRIPTIONAL REGULATOR MFTR-RELATED"/>
    <property type="match status" value="1"/>
</dbReference>
<feature type="DNA-binding region" description="H-T-H motif" evidence="4">
    <location>
        <begin position="233"/>
        <end position="252"/>
    </location>
</feature>
<evidence type="ECO:0000256" key="3">
    <source>
        <dbReference type="ARBA" id="ARBA00023163"/>
    </source>
</evidence>
<reference evidence="7" key="1">
    <citation type="journal article" date="2019" name="Int. J. Syst. Evol. Microbiol.">
        <title>The Global Catalogue of Microorganisms (GCM) 10K type strain sequencing project: providing services to taxonomists for standard genome sequencing and annotation.</title>
        <authorList>
            <consortium name="The Broad Institute Genomics Platform"/>
            <consortium name="The Broad Institute Genome Sequencing Center for Infectious Disease"/>
            <person name="Wu L."/>
            <person name="Ma J."/>
        </authorList>
    </citation>
    <scope>NUCLEOTIDE SEQUENCE [LARGE SCALE GENOMIC DNA]</scope>
    <source>
        <strain evidence="7">JCM 16898</strain>
    </source>
</reference>
<comment type="caution">
    <text evidence="6">The sequence shown here is derived from an EMBL/GenBank/DDBJ whole genome shotgun (WGS) entry which is preliminary data.</text>
</comment>
<feature type="domain" description="HTH tetR-type" evidence="5">
    <location>
        <begin position="210"/>
        <end position="270"/>
    </location>
</feature>
<sequence>MADHVPVPARGTRPRNRRELILAAAVDLFTKHGYHQVAMSDLAAAVGIGPSALYRHFSGKEDVLANAVEYGLRPALDLVGTLAGADPDETAGALAALTLDRRYLGLLWQREARDLGTGAHRRLREMIRELGAGLANHARSVRPGLDGRAADLLAWSVLSVLASPSFHHLDLPRPEHERLIAELVTTVLETEIRLPPAVPAGEPRPPLVPASRREELLGRAIPMFAAHGYAKVGIEDIGNAAGITGPSVYNHWPTKLDLLVTALQRGAAGLAMDVSTSYRVATGAADALRRLVTSYVAHSHTHPEIFGLLITEMDHLPEDELHLARRAQHDYVSEWTHLLRLTRPALDPVAARIRVHAALSVAHDTARTPHLRLDPGIAVAVETLCGRLLTLPPG</sequence>
<protein>
    <submittedName>
        <fullName evidence="6">TetR/AcrR family transcriptional regulator</fullName>
    </submittedName>
</protein>
<dbReference type="PROSITE" id="PS50977">
    <property type="entry name" value="HTH_TETR_2"/>
    <property type="match status" value="2"/>
</dbReference>
<accession>A0ABP6XG42</accession>
<dbReference type="Gene3D" id="1.10.10.60">
    <property type="entry name" value="Homeodomain-like"/>
    <property type="match status" value="2"/>
</dbReference>
<proteinExistence type="predicted"/>
<gene>
    <name evidence="6" type="ORF">GCM10022222_58300</name>
</gene>
<evidence type="ECO:0000259" key="5">
    <source>
        <dbReference type="PROSITE" id="PS50977"/>
    </source>
</evidence>
<dbReference type="RefSeq" id="WP_344865505.1">
    <property type="nucleotide sequence ID" value="NZ_BAAAZN010000014.1"/>
</dbReference>
<dbReference type="InterPro" id="IPR050109">
    <property type="entry name" value="HTH-type_TetR-like_transc_reg"/>
</dbReference>
<evidence type="ECO:0000256" key="4">
    <source>
        <dbReference type="PROSITE-ProRule" id="PRU00335"/>
    </source>
</evidence>
<feature type="domain" description="HTH tetR-type" evidence="5">
    <location>
        <begin position="15"/>
        <end position="75"/>
    </location>
</feature>
<dbReference type="InterPro" id="IPR001647">
    <property type="entry name" value="HTH_TetR"/>
</dbReference>
<dbReference type="PRINTS" id="PR00455">
    <property type="entry name" value="HTHTETR"/>
</dbReference>
<evidence type="ECO:0000256" key="2">
    <source>
        <dbReference type="ARBA" id="ARBA00023125"/>
    </source>
</evidence>
<dbReference type="SUPFAM" id="SSF46689">
    <property type="entry name" value="Homeodomain-like"/>
    <property type="match status" value="2"/>
</dbReference>
<dbReference type="EMBL" id="BAAAZN010000014">
    <property type="protein sequence ID" value="GAA3566750.1"/>
    <property type="molecule type" value="Genomic_DNA"/>
</dbReference>
<evidence type="ECO:0000256" key="1">
    <source>
        <dbReference type="ARBA" id="ARBA00023015"/>
    </source>
</evidence>
<keyword evidence="1" id="KW-0805">Transcription regulation</keyword>
<dbReference type="InterPro" id="IPR009057">
    <property type="entry name" value="Homeodomain-like_sf"/>
</dbReference>
<dbReference type="Proteomes" id="UP001500689">
    <property type="component" value="Unassembled WGS sequence"/>
</dbReference>
<evidence type="ECO:0000313" key="7">
    <source>
        <dbReference type="Proteomes" id="UP001500689"/>
    </source>
</evidence>
<evidence type="ECO:0000313" key="6">
    <source>
        <dbReference type="EMBL" id="GAA3566750.1"/>
    </source>
</evidence>
<name>A0ABP6XG42_9PSEU</name>
<keyword evidence="2 4" id="KW-0238">DNA-binding</keyword>
<keyword evidence="3" id="KW-0804">Transcription</keyword>
<keyword evidence="7" id="KW-1185">Reference proteome</keyword>
<dbReference type="Pfam" id="PF00440">
    <property type="entry name" value="TetR_N"/>
    <property type="match status" value="2"/>
</dbReference>
<dbReference type="PANTHER" id="PTHR30055">
    <property type="entry name" value="HTH-TYPE TRANSCRIPTIONAL REGULATOR RUTR"/>
    <property type="match status" value="1"/>
</dbReference>